<feature type="domain" description="Glycosyltransferase subfamily 4-like N-terminal" evidence="3">
    <location>
        <begin position="23"/>
        <end position="171"/>
    </location>
</feature>
<evidence type="ECO:0000259" key="2">
    <source>
        <dbReference type="Pfam" id="PF00534"/>
    </source>
</evidence>
<evidence type="ECO:0000256" key="1">
    <source>
        <dbReference type="SAM" id="Phobius"/>
    </source>
</evidence>
<organism evidence="4 5">
    <name type="scientific">Luteimonas vadosa</name>
    <dbReference type="NCBI Taxonomy" id="1165507"/>
    <lineage>
        <taxon>Bacteria</taxon>
        <taxon>Pseudomonadati</taxon>
        <taxon>Pseudomonadota</taxon>
        <taxon>Gammaproteobacteria</taxon>
        <taxon>Lysobacterales</taxon>
        <taxon>Lysobacteraceae</taxon>
        <taxon>Luteimonas</taxon>
    </lineage>
</organism>
<dbReference type="Gene3D" id="3.40.50.2000">
    <property type="entry name" value="Glycogen Phosphorylase B"/>
    <property type="match status" value="2"/>
</dbReference>
<evidence type="ECO:0000259" key="3">
    <source>
        <dbReference type="Pfam" id="PF13439"/>
    </source>
</evidence>
<protein>
    <submittedName>
        <fullName evidence="4">Glycosyltransferase family 4 protein</fullName>
    </submittedName>
</protein>
<feature type="domain" description="Glycosyl transferase family 1" evidence="2">
    <location>
        <begin position="193"/>
        <end position="350"/>
    </location>
</feature>
<keyword evidence="1" id="KW-0472">Membrane</keyword>
<dbReference type="SUPFAM" id="SSF53756">
    <property type="entry name" value="UDP-Glycosyltransferase/glycogen phosphorylase"/>
    <property type="match status" value="1"/>
</dbReference>
<dbReference type="InterPro" id="IPR050194">
    <property type="entry name" value="Glycosyltransferase_grp1"/>
</dbReference>
<keyword evidence="5" id="KW-1185">Reference proteome</keyword>
<keyword evidence="1" id="KW-1133">Transmembrane helix</keyword>
<dbReference type="PANTHER" id="PTHR45947">
    <property type="entry name" value="SULFOQUINOVOSYL TRANSFERASE SQD2"/>
    <property type="match status" value="1"/>
</dbReference>
<dbReference type="RefSeq" id="WP_345293508.1">
    <property type="nucleotide sequence ID" value="NZ_BAABJY010000001.1"/>
</dbReference>
<comment type="caution">
    <text evidence="4">The sequence shown here is derived from an EMBL/GenBank/DDBJ whole genome shotgun (WGS) entry which is preliminary data.</text>
</comment>
<dbReference type="EMBL" id="BAABJY010000001">
    <property type="protein sequence ID" value="GAA4853424.1"/>
    <property type="molecule type" value="Genomic_DNA"/>
</dbReference>
<feature type="transmembrane region" description="Helical" evidence="1">
    <location>
        <begin position="88"/>
        <end position="105"/>
    </location>
</feature>
<dbReference type="Pfam" id="PF13439">
    <property type="entry name" value="Glyco_transf_4"/>
    <property type="match status" value="1"/>
</dbReference>
<dbReference type="CDD" id="cd03801">
    <property type="entry name" value="GT4_PimA-like"/>
    <property type="match status" value="1"/>
</dbReference>
<dbReference type="Pfam" id="PF00534">
    <property type="entry name" value="Glycos_transf_1"/>
    <property type="match status" value="1"/>
</dbReference>
<name>A0ABP9DRG4_9GAMM</name>
<dbReference type="Proteomes" id="UP001501323">
    <property type="component" value="Unassembled WGS sequence"/>
</dbReference>
<evidence type="ECO:0000313" key="4">
    <source>
        <dbReference type="EMBL" id="GAA4853424.1"/>
    </source>
</evidence>
<evidence type="ECO:0000313" key="5">
    <source>
        <dbReference type="Proteomes" id="UP001501323"/>
    </source>
</evidence>
<reference evidence="5" key="1">
    <citation type="journal article" date="2019" name="Int. J. Syst. Evol. Microbiol.">
        <title>The Global Catalogue of Microorganisms (GCM) 10K type strain sequencing project: providing services to taxonomists for standard genome sequencing and annotation.</title>
        <authorList>
            <consortium name="The Broad Institute Genomics Platform"/>
            <consortium name="The Broad Institute Genome Sequencing Center for Infectious Disease"/>
            <person name="Wu L."/>
            <person name="Ma J."/>
        </authorList>
    </citation>
    <scope>NUCLEOTIDE SEQUENCE [LARGE SCALE GENOMIC DNA]</scope>
    <source>
        <strain evidence="5">JCM 18392</strain>
    </source>
</reference>
<dbReference type="InterPro" id="IPR001296">
    <property type="entry name" value="Glyco_trans_1"/>
</dbReference>
<sequence length="389" mass="41587">MPELARDRPRALLVTRNLPPMRGGMERLVQRIAFSASESFDLAVVGPTGCSAHLPPEACVTEVRHRPLRRFLLAGVIASWRQASRRNVGLVIAGSGLAAPIAWLAARRSRARWVVYLHGLDIIAPSLVYQRCWLPFIRRADLVLVNSGNTRRLAIESGVPPSAIEVLHPGTQLPGPDPAARGAFREGYDLGARPVMLSVGRFTPRKGLAEFIRHALPLVLSRHPDAILLVIGSDAVDAVRPAAGSEQARILEAAAEAGVSGAVRMLPPCDDHALSAAYRAADAYVFPVLDLPGDVEGFGMVAIEAAAHGLPTVAFKVGGVPDAIVEGGTGHLVEPGDYARFAERTSALLQAAPGGGGMRDCLGVAERFGWHHFEGRLRQLLHRLTGRTP</sequence>
<accession>A0ABP9DRG4</accession>
<keyword evidence="1" id="KW-0812">Transmembrane</keyword>
<dbReference type="InterPro" id="IPR028098">
    <property type="entry name" value="Glyco_trans_4-like_N"/>
</dbReference>
<gene>
    <name evidence="4" type="ORF">GCM10023332_00570</name>
</gene>
<dbReference type="PANTHER" id="PTHR45947:SF3">
    <property type="entry name" value="SULFOQUINOVOSYL TRANSFERASE SQD2"/>
    <property type="match status" value="1"/>
</dbReference>
<proteinExistence type="predicted"/>